<keyword evidence="3" id="KW-1185">Reference proteome</keyword>
<dbReference type="EMBL" id="JACXVP010000009">
    <property type="protein sequence ID" value="KAG5584909.1"/>
    <property type="molecule type" value="Genomic_DNA"/>
</dbReference>
<evidence type="ECO:0000313" key="2">
    <source>
        <dbReference type="EMBL" id="KAG5584909.1"/>
    </source>
</evidence>
<feature type="compositionally biased region" description="Basic and acidic residues" evidence="1">
    <location>
        <begin position="126"/>
        <end position="135"/>
    </location>
</feature>
<proteinExistence type="predicted"/>
<reference evidence="2 3" key="1">
    <citation type="submission" date="2020-09" db="EMBL/GenBank/DDBJ databases">
        <title>De no assembly of potato wild relative species, Solanum commersonii.</title>
        <authorList>
            <person name="Cho K."/>
        </authorList>
    </citation>
    <scope>NUCLEOTIDE SEQUENCE [LARGE SCALE GENOMIC DNA]</scope>
    <source>
        <strain evidence="2">LZ3.2</strain>
        <tissue evidence="2">Leaf</tissue>
    </source>
</reference>
<evidence type="ECO:0000256" key="1">
    <source>
        <dbReference type="SAM" id="MobiDB-lite"/>
    </source>
</evidence>
<protein>
    <submittedName>
        <fullName evidence="2">Uncharacterized protein</fullName>
    </submittedName>
</protein>
<feature type="region of interest" description="Disordered" evidence="1">
    <location>
        <begin position="109"/>
        <end position="135"/>
    </location>
</feature>
<accession>A0A9J5XBC4</accession>
<comment type="caution">
    <text evidence="2">The sequence shown here is derived from an EMBL/GenBank/DDBJ whole genome shotgun (WGS) entry which is preliminary data.</text>
</comment>
<organism evidence="2 3">
    <name type="scientific">Solanum commersonii</name>
    <name type="common">Commerson's wild potato</name>
    <name type="synonym">Commerson's nightshade</name>
    <dbReference type="NCBI Taxonomy" id="4109"/>
    <lineage>
        <taxon>Eukaryota</taxon>
        <taxon>Viridiplantae</taxon>
        <taxon>Streptophyta</taxon>
        <taxon>Embryophyta</taxon>
        <taxon>Tracheophyta</taxon>
        <taxon>Spermatophyta</taxon>
        <taxon>Magnoliopsida</taxon>
        <taxon>eudicotyledons</taxon>
        <taxon>Gunneridae</taxon>
        <taxon>Pentapetalae</taxon>
        <taxon>asterids</taxon>
        <taxon>lamiids</taxon>
        <taxon>Solanales</taxon>
        <taxon>Solanaceae</taxon>
        <taxon>Solanoideae</taxon>
        <taxon>Solaneae</taxon>
        <taxon>Solanum</taxon>
    </lineage>
</organism>
<name>A0A9J5XBC4_SOLCO</name>
<dbReference type="AlphaFoldDB" id="A0A9J5XBC4"/>
<gene>
    <name evidence="2" type="ORF">H5410_045343</name>
</gene>
<dbReference type="Proteomes" id="UP000824120">
    <property type="component" value="Chromosome 9"/>
</dbReference>
<sequence>MKRVLWRIDILAKGIYVLLELNADEDSKAHHECPNSIDDARGFNCSTTIDSKQILEPYVKVETPSENEVMQHSSYVKVETSSENEVKQHGSYVKVVTPSENEVMQHKGLKRLDDTNEGSNSYVHVTPRENRSEVK</sequence>
<evidence type="ECO:0000313" key="3">
    <source>
        <dbReference type="Proteomes" id="UP000824120"/>
    </source>
</evidence>